<proteinExistence type="predicted"/>
<organism evidence="1 2">
    <name type="scientific">Niallia circulans</name>
    <name type="common">Bacillus circulans</name>
    <dbReference type="NCBI Taxonomy" id="1397"/>
    <lineage>
        <taxon>Bacteria</taxon>
        <taxon>Bacillati</taxon>
        <taxon>Bacillota</taxon>
        <taxon>Bacilli</taxon>
        <taxon>Bacillales</taxon>
        <taxon>Bacillaceae</taxon>
        <taxon>Niallia</taxon>
    </lineage>
</organism>
<evidence type="ECO:0000313" key="1">
    <source>
        <dbReference type="EMBL" id="PAD83881.1"/>
    </source>
</evidence>
<gene>
    <name evidence="1" type="ORF">CHH57_07455</name>
</gene>
<reference evidence="1 2" key="1">
    <citation type="submission" date="2017-07" db="EMBL/GenBank/DDBJ databases">
        <title>Isolation and whole genome analysis of endospore-forming bacteria from heroin.</title>
        <authorList>
            <person name="Kalinowski J."/>
            <person name="Ahrens B."/>
            <person name="Al-Dilaimi A."/>
            <person name="Winkler A."/>
            <person name="Wibberg D."/>
            <person name="Schleenbecker U."/>
            <person name="Ruckert C."/>
            <person name="Wolfel R."/>
            <person name="Grass G."/>
        </authorList>
    </citation>
    <scope>NUCLEOTIDE SEQUENCE [LARGE SCALE GENOMIC DNA]</scope>
    <source>
        <strain evidence="1 2">7521-2</strain>
    </source>
</reference>
<dbReference type="AlphaFoldDB" id="A0AA91TUR1"/>
<accession>A0AA91TUR1</accession>
<dbReference type="InterPro" id="IPR025906">
    <property type="entry name" value="YjfB_motility"/>
</dbReference>
<sequence length="48" mass="5282">MKQESLTQNVGIALTKKAMDTAEQNSDKLLIMLEAPHPTLEKSIDLSV</sequence>
<evidence type="ECO:0000313" key="2">
    <source>
        <dbReference type="Proteomes" id="UP000216961"/>
    </source>
</evidence>
<comment type="caution">
    <text evidence="1">The sequence shown here is derived from an EMBL/GenBank/DDBJ whole genome shotgun (WGS) entry which is preliminary data.</text>
</comment>
<dbReference type="EMBL" id="NPBQ01000041">
    <property type="protein sequence ID" value="PAD83881.1"/>
    <property type="molecule type" value="Genomic_DNA"/>
</dbReference>
<dbReference type="Pfam" id="PF14070">
    <property type="entry name" value="YjfB_motility"/>
    <property type="match status" value="1"/>
</dbReference>
<protein>
    <submittedName>
        <fullName evidence="1">Uncharacterized protein</fullName>
    </submittedName>
</protein>
<name>A0AA91TUR1_NIACI</name>
<dbReference type="Proteomes" id="UP000216961">
    <property type="component" value="Unassembled WGS sequence"/>
</dbReference>